<reference evidence="2" key="2">
    <citation type="submission" date="2015-01" db="EMBL/GenBank/DDBJ databases">
        <title>Evolutionary Origins and Diversification of the Mycorrhizal Mutualists.</title>
        <authorList>
            <consortium name="DOE Joint Genome Institute"/>
            <consortium name="Mycorrhizal Genomics Consortium"/>
            <person name="Kohler A."/>
            <person name="Kuo A."/>
            <person name="Nagy L.G."/>
            <person name="Floudas D."/>
            <person name="Copeland A."/>
            <person name="Barry K.W."/>
            <person name="Cichocki N."/>
            <person name="Veneault-Fourrey C."/>
            <person name="LaButti K."/>
            <person name="Lindquist E.A."/>
            <person name="Lipzen A."/>
            <person name="Lundell T."/>
            <person name="Morin E."/>
            <person name="Murat C."/>
            <person name="Riley R."/>
            <person name="Ohm R."/>
            <person name="Sun H."/>
            <person name="Tunlid A."/>
            <person name="Henrissat B."/>
            <person name="Grigoriev I.V."/>
            <person name="Hibbett D.S."/>
            <person name="Martin F."/>
        </authorList>
    </citation>
    <scope>NUCLEOTIDE SEQUENCE [LARGE SCALE GENOMIC DNA]</scope>
    <source>
        <strain evidence="2">Foug A</strain>
    </source>
</reference>
<feature type="non-terminal residue" evidence="1">
    <location>
        <position position="1"/>
    </location>
</feature>
<reference evidence="1 2" key="1">
    <citation type="submission" date="2014-04" db="EMBL/GenBank/DDBJ databases">
        <authorList>
            <consortium name="DOE Joint Genome Institute"/>
            <person name="Kuo A."/>
            <person name="Kohler A."/>
            <person name="Nagy L.G."/>
            <person name="Floudas D."/>
            <person name="Copeland A."/>
            <person name="Barry K.W."/>
            <person name="Cichocki N."/>
            <person name="Veneault-Fourrey C."/>
            <person name="LaButti K."/>
            <person name="Lindquist E.A."/>
            <person name="Lipzen A."/>
            <person name="Lundell T."/>
            <person name="Morin E."/>
            <person name="Murat C."/>
            <person name="Sun H."/>
            <person name="Tunlid A."/>
            <person name="Henrissat B."/>
            <person name="Grigoriev I.V."/>
            <person name="Hibbett D.S."/>
            <person name="Martin F."/>
            <person name="Nordberg H.P."/>
            <person name="Cantor M.N."/>
            <person name="Hua S.X."/>
        </authorList>
    </citation>
    <scope>NUCLEOTIDE SEQUENCE [LARGE SCALE GENOMIC DNA]</scope>
    <source>
        <strain evidence="1 2">Foug A</strain>
    </source>
</reference>
<dbReference type="InParanoid" id="A0A0C2ZAR4"/>
<sequence>LRLISCVTLGEYQDDCVGIHPLTIEQYYGLDNEDDAADRRDGILQRLEADLQNQVRHQAVEVPHNRSPFACAQDEAEFWSVLEHVILEDITPMGYGLLPEEFAEEDGEPATECIPIGRHGTRFVTISLAEPIWATRAKIWCQALATLTAFETRRHFTA</sequence>
<accession>A0A0C2ZAR4</accession>
<proteinExistence type="predicted"/>
<keyword evidence="2" id="KW-1185">Reference proteome</keyword>
<name>A0A0C2ZAR4_9AGAM</name>
<dbReference type="Proteomes" id="UP000053989">
    <property type="component" value="Unassembled WGS sequence"/>
</dbReference>
<dbReference type="EMBL" id="KN822637">
    <property type="protein sequence ID" value="KIM50177.1"/>
    <property type="molecule type" value="Genomic_DNA"/>
</dbReference>
<evidence type="ECO:0000313" key="1">
    <source>
        <dbReference type="EMBL" id="KIM50177.1"/>
    </source>
</evidence>
<gene>
    <name evidence="1" type="ORF">SCLCIDRAFT_146164</name>
</gene>
<dbReference type="HOGENOM" id="CLU_092517_0_0_1"/>
<dbReference type="AlphaFoldDB" id="A0A0C2ZAR4"/>
<protein>
    <submittedName>
        <fullName evidence="1">Uncharacterized protein</fullName>
    </submittedName>
</protein>
<evidence type="ECO:0000313" key="2">
    <source>
        <dbReference type="Proteomes" id="UP000053989"/>
    </source>
</evidence>
<organism evidence="1 2">
    <name type="scientific">Scleroderma citrinum Foug A</name>
    <dbReference type="NCBI Taxonomy" id="1036808"/>
    <lineage>
        <taxon>Eukaryota</taxon>
        <taxon>Fungi</taxon>
        <taxon>Dikarya</taxon>
        <taxon>Basidiomycota</taxon>
        <taxon>Agaricomycotina</taxon>
        <taxon>Agaricomycetes</taxon>
        <taxon>Agaricomycetidae</taxon>
        <taxon>Boletales</taxon>
        <taxon>Sclerodermatineae</taxon>
        <taxon>Sclerodermataceae</taxon>
        <taxon>Scleroderma</taxon>
    </lineage>
</organism>
<dbReference type="OrthoDB" id="3353107at2759"/>
<dbReference type="STRING" id="1036808.A0A0C2ZAR4"/>